<gene>
    <name evidence="3" type="ORF">MSSAC_2308</name>
</gene>
<proteinExistence type="predicted"/>
<dbReference type="HOGENOM" id="CLU_084118_2_0_2"/>
<dbReference type="Pfam" id="PF13412">
    <property type="entry name" value="HTH_24"/>
    <property type="match status" value="1"/>
</dbReference>
<feature type="transmembrane region" description="Helical" evidence="1">
    <location>
        <begin position="68"/>
        <end position="92"/>
    </location>
</feature>
<dbReference type="InterPro" id="IPR011991">
    <property type="entry name" value="ArsR-like_HTH"/>
</dbReference>
<keyword evidence="1" id="KW-0812">Transmembrane</keyword>
<dbReference type="Proteomes" id="UP000033123">
    <property type="component" value="Chromosome"/>
</dbReference>
<dbReference type="Pfam" id="PF01022">
    <property type="entry name" value="HTH_5"/>
    <property type="match status" value="1"/>
</dbReference>
<dbReference type="SMART" id="SM00418">
    <property type="entry name" value="HTH_ARSR"/>
    <property type="match status" value="1"/>
</dbReference>
<dbReference type="PATRIC" id="fig|1434118.4.peg.2970"/>
<sequence>MVLKITRLMLHSINTRKLWLFFFFSLFFVLTAEATEYIVSPAPGDEFGVSWAGEEVTEARVFSVYWQFLLWLALMQILSVVDMLILPAKFLFAILGFRVSDHSNAVGALKRKFIFSFIKVNPGTCPSEIANNLEINRGTLRYHLNVLEEKNLIEAHIDHGNVRYFQNNFTYGENEKLVISSLQNEMSRNIILNILYRECNTNGDLARKIGISRAAMNWHVTKLKDSGLIEEYKAGRSMIYSINPVYRDLIERSYMKFFESRFN</sequence>
<name>A0A0E3PPI6_9EURY</name>
<dbReference type="PANTHER" id="PTHR36216:SF1">
    <property type="entry name" value="HTH ARSR-TYPE DOMAIN-CONTAINING PROTEIN"/>
    <property type="match status" value="1"/>
</dbReference>
<evidence type="ECO:0000313" key="4">
    <source>
        <dbReference type="Proteomes" id="UP000033123"/>
    </source>
</evidence>
<accession>A0A0E3PPI6</accession>
<dbReference type="InterPro" id="IPR036390">
    <property type="entry name" value="WH_DNA-bd_sf"/>
</dbReference>
<feature type="domain" description="HTH arsR-type" evidence="2">
    <location>
        <begin position="177"/>
        <end position="251"/>
    </location>
</feature>
<organism evidence="3 4">
    <name type="scientific">Methanosarcina siciliae C2J</name>
    <dbReference type="NCBI Taxonomy" id="1434118"/>
    <lineage>
        <taxon>Archaea</taxon>
        <taxon>Methanobacteriati</taxon>
        <taxon>Methanobacteriota</taxon>
        <taxon>Stenosarchaea group</taxon>
        <taxon>Methanomicrobia</taxon>
        <taxon>Methanosarcinales</taxon>
        <taxon>Methanosarcinaceae</taxon>
        <taxon>Methanosarcina</taxon>
    </lineage>
</organism>
<dbReference type="Gene3D" id="1.10.10.10">
    <property type="entry name" value="Winged helix-like DNA-binding domain superfamily/Winged helix DNA-binding domain"/>
    <property type="match status" value="2"/>
</dbReference>
<dbReference type="STRING" id="1434118.MSSAC_2308"/>
<evidence type="ECO:0000313" key="3">
    <source>
        <dbReference type="EMBL" id="AKB36898.1"/>
    </source>
</evidence>
<dbReference type="CDD" id="cd00090">
    <property type="entry name" value="HTH_ARSR"/>
    <property type="match status" value="2"/>
</dbReference>
<dbReference type="InterPro" id="IPR001845">
    <property type="entry name" value="HTH_ArsR_DNA-bd_dom"/>
</dbReference>
<dbReference type="KEGG" id="msj:MSSAC_2308"/>
<dbReference type="SUPFAM" id="SSF46785">
    <property type="entry name" value="Winged helix' DNA-binding domain"/>
    <property type="match status" value="2"/>
</dbReference>
<evidence type="ECO:0000259" key="2">
    <source>
        <dbReference type="SMART" id="SM00418"/>
    </source>
</evidence>
<dbReference type="InterPro" id="IPR036388">
    <property type="entry name" value="WH-like_DNA-bd_sf"/>
</dbReference>
<dbReference type="GO" id="GO:0003700">
    <property type="term" value="F:DNA-binding transcription factor activity"/>
    <property type="evidence" value="ECO:0007669"/>
    <property type="project" value="InterPro"/>
</dbReference>
<protein>
    <submittedName>
        <fullName evidence="3">Transcriptional regulator, ArsR family</fullName>
    </submittedName>
</protein>
<reference evidence="3 4" key="1">
    <citation type="submission" date="2014-07" db="EMBL/GenBank/DDBJ databases">
        <title>Methanogenic archaea and the global carbon cycle.</title>
        <authorList>
            <person name="Henriksen J.R."/>
            <person name="Luke J."/>
            <person name="Reinhart S."/>
            <person name="Benedict M.N."/>
            <person name="Youngblut N.D."/>
            <person name="Metcalf M.E."/>
            <person name="Whitaker R.J."/>
            <person name="Metcalf W.W."/>
        </authorList>
    </citation>
    <scope>NUCLEOTIDE SEQUENCE [LARGE SCALE GENOMIC DNA]</scope>
    <source>
        <strain evidence="3 4">C2J</strain>
    </source>
</reference>
<dbReference type="PANTHER" id="PTHR36216">
    <property type="entry name" value="TRANSCRIPTIONAL REGULATOR, TRMB"/>
    <property type="match status" value="1"/>
</dbReference>
<evidence type="ECO:0000256" key="1">
    <source>
        <dbReference type="SAM" id="Phobius"/>
    </source>
</evidence>
<keyword evidence="1" id="KW-0472">Membrane</keyword>
<dbReference type="AlphaFoldDB" id="A0A0E3PPI6"/>
<dbReference type="EMBL" id="CP009508">
    <property type="protein sequence ID" value="AKB36898.1"/>
    <property type="molecule type" value="Genomic_DNA"/>
</dbReference>
<keyword evidence="1" id="KW-1133">Transmembrane helix</keyword>